<feature type="transmembrane region" description="Helical" evidence="3">
    <location>
        <begin position="290"/>
        <end position="311"/>
    </location>
</feature>
<dbReference type="InterPro" id="IPR020416">
    <property type="entry name" value="TNFR_8"/>
</dbReference>
<feature type="domain" description="TNFR-Cys" evidence="5">
    <location>
        <begin position="106"/>
        <end position="148"/>
    </location>
</feature>
<evidence type="ECO:0000259" key="5">
    <source>
        <dbReference type="PROSITE" id="PS50050"/>
    </source>
</evidence>
<feature type="compositionally biased region" description="Basic and acidic residues" evidence="2">
    <location>
        <begin position="407"/>
        <end position="416"/>
    </location>
</feature>
<dbReference type="InterPro" id="IPR001368">
    <property type="entry name" value="TNFR/NGFR_Cys_rich_reg"/>
</dbReference>
<dbReference type="SUPFAM" id="SSF57586">
    <property type="entry name" value="TNF receptor-like"/>
    <property type="match status" value="1"/>
</dbReference>
<feature type="signal peptide" evidence="4">
    <location>
        <begin position="1"/>
        <end position="18"/>
    </location>
</feature>
<evidence type="ECO:0000256" key="4">
    <source>
        <dbReference type="SAM" id="SignalP"/>
    </source>
</evidence>
<dbReference type="CDD" id="cd13409">
    <property type="entry name" value="TNFRSF8"/>
    <property type="match status" value="1"/>
</dbReference>
<feature type="repeat" description="TNFR-Cys" evidence="1">
    <location>
        <begin position="106"/>
        <end position="148"/>
    </location>
</feature>
<organism evidence="6 7">
    <name type="scientific">Phodopus roborovskii</name>
    <name type="common">Roborovski's desert hamster</name>
    <name type="synonym">Cricetulus roborovskii</name>
    <dbReference type="NCBI Taxonomy" id="109678"/>
    <lineage>
        <taxon>Eukaryota</taxon>
        <taxon>Metazoa</taxon>
        <taxon>Chordata</taxon>
        <taxon>Craniata</taxon>
        <taxon>Vertebrata</taxon>
        <taxon>Euteleostomi</taxon>
        <taxon>Mammalia</taxon>
        <taxon>Eutheria</taxon>
        <taxon>Euarchontoglires</taxon>
        <taxon>Glires</taxon>
        <taxon>Rodentia</taxon>
        <taxon>Myomorpha</taxon>
        <taxon>Muroidea</taxon>
        <taxon>Cricetidae</taxon>
        <taxon>Cricetinae</taxon>
        <taxon>Phodopus</taxon>
    </lineage>
</organism>
<dbReference type="Gene3D" id="2.10.50.10">
    <property type="entry name" value="Tumor Necrosis Factor Receptor, subunit A, domain 2"/>
    <property type="match status" value="2"/>
</dbReference>
<evidence type="ECO:0000256" key="2">
    <source>
        <dbReference type="SAM" id="MobiDB-lite"/>
    </source>
</evidence>
<dbReference type="EMBL" id="CALSGD010001629">
    <property type="protein sequence ID" value="CAH7443767.1"/>
    <property type="molecule type" value="Genomic_DNA"/>
</dbReference>
<gene>
    <name evidence="6" type="primary">Tnfrsf8</name>
    <name evidence="6" type="ORF">PHOROB_LOCUS17221</name>
</gene>
<dbReference type="Pfam" id="PF00020">
    <property type="entry name" value="TNFR_c6"/>
    <property type="match status" value="2"/>
</dbReference>
<keyword evidence="3" id="KW-0812">Transmembrane</keyword>
<feature type="region of interest" description="Disordered" evidence="2">
    <location>
        <begin position="394"/>
        <end position="416"/>
    </location>
</feature>
<feature type="disulfide bond" evidence="1">
    <location>
        <begin position="130"/>
        <end position="148"/>
    </location>
</feature>
<proteinExistence type="predicted"/>
<evidence type="ECO:0000256" key="1">
    <source>
        <dbReference type="PROSITE-ProRule" id="PRU00206"/>
    </source>
</evidence>
<dbReference type="PROSITE" id="PS00652">
    <property type="entry name" value="TNFR_NGFR_1"/>
    <property type="match status" value="1"/>
</dbReference>
<reference evidence="6" key="1">
    <citation type="submission" date="2022-06" db="EMBL/GenBank/DDBJ databases">
        <authorList>
            <person name="Andreotti S."/>
            <person name="Wyler E."/>
        </authorList>
    </citation>
    <scope>NUCLEOTIDE SEQUENCE</scope>
</reference>
<comment type="caution">
    <text evidence="1">Lacks conserved residue(s) required for the propagation of feature annotation.</text>
</comment>
<feature type="region of interest" description="Disordered" evidence="2">
    <location>
        <begin position="443"/>
        <end position="479"/>
    </location>
</feature>
<evidence type="ECO:0000313" key="6">
    <source>
        <dbReference type="EMBL" id="CAH7443767.1"/>
    </source>
</evidence>
<keyword evidence="7" id="KW-1185">Reference proteome</keyword>
<keyword evidence="1" id="KW-1015">Disulfide bond</keyword>
<feature type="repeat" description="TNFR-Cys" evidence="1">
    <location>
        <begin position="57"/>
        <end position="105"/>
    </location>
</feature>
<dbReference type="InterPro" id="IPR052862">
    <property type="entry name" value="TNFR_superfamily_member_8"/>
</dbReference>
<feature type="region of interest" description="Disordered" evidence="2">
    <location>
        <begin position="205"/>
        <end position="256"/>
    </location>
</feature>
<sequence length="503" mass="54066">MSALRATMGLLFLGMLRAFPKDRLLKTTCAGDPSYYPGEAAGSCCHRCPSGLSPTQPCPQGPAHCRKQCDLDHYVNEDGHCTACVTCLEGLVEKAPCSRNSSRVCECQPGTYCKTPAVNSCARCSLHSQCSEGKVVKFPGTAEKDTVCELPSPGSGPDCSNPDDCKTLTSYAQATPTLKFSATESKRSLMTRGGTDLVQEDAAGLSKVPEAPSFHAAEPDPDPDKAEMNMTLKLPSPETLPDFSTSENMEEPASTASTLSLLVDAQTSSRVLQPSSPLSTGTPFLDPGPLLFWVAMVMLLLGSSSFFLCYWKTCRRRIHQKFHLDSLAQTFQPKTEQVILSCIPNLRPAGLQETQLKRSVSVTDPSTGYKPVSPPAVETCTSLGAACLESQPLLDDSTAGNPLTPREPPEPRVSTEHTNNRIEKIYIMKADTVIVGSVKTEVPEGRVPAGSAEPEWEAELEVDHAPHYPEQETEPPLASCTEVTFSVEEGGKEAHGPTTVSEK</sequence>
<keyword evidence="4" id="KW-0732">Signal</keyword>
<dbReference type="Proteomes" id="UP001152836">
    <property type="component" value="Unassembled WGS sequence"/>
</dbReference>
<keyword evidence="3" id="KW-1133">Transmembrane helix</keyword>
<feature type="domain" description="TNFR-Cys" evidence="5">
    <location>
        <begin position="57"/>
        <end position="105"/>
    </location>
</feature>
<keyword evidence="3" id="KW-0472">Membrane</keyword>
<feature type="chain" id="PRO_5043639516" evidence="4">
    <location>
        <begin position="19"/>
        <end position="503"/>
    </location>
</feature>
<dbReference type="AlphaFoldDB" id="A0AAV0ACI0"/>
<protein>
    <submittedName>
        <fullName evidence="6">Tnfrsf8 protein</fullName>
    </submittedName>
</protein>
<feature type="disulfide bond" evidence="1">
    <location>
        <begin position="84"/>
        <end position="97"/>
    </location>
</feature>
<name>A0AAV0ACI0_PHORO</name>
<dbReference type="SMART" id="SM00208">
    <property type="entry name" value="TNFR"/>
    <property type="match status" value="3"/>
</dbReference>
<dbReference type="GO" id="GO:0004888">
    <property type="term" value="F:transmembrane signaling receptor activity"/>
    <property type="evidence" value="ECO:0007669"/>
    <property type="project" value="InterPro"/>
</dbReference>
<dbReference type="PROSITE" id="PS50050">
    <property type="entry name" value="TNFR_NGFR_2"/>
    <property type="match status" value="2"/>
</dbReference>
<dbReference type="PANTHER" id="PTHR47497:SF1">
    <property type="entry name" value="TUMOR NECROSIS FACTOR RECEPTOR SUPERFAMILY MEMBER 8"/>
    <property type="match status" value="1"/>
</dbReference>
<dbReference type="InterPro" id="IPR034002">
    <property type="entry name" value="TNFRSF8_N"/>
</dbReference>
<feature type="disulfide bond" evidence="1">
    <location>
        <begin position="87"/>
        <end position="105"/>
    </location>
</feature>
<dbReference type="GO" id="GO:0007165">
    <property type="term" value="P:signal transduction"/>
    <property type="evidence" value="ECO:0007669"/>
    <property type="project" value="InterPro"/>
</dbReference>
<comment type="caution">
    <text evidence="6">The sequence shown here is derived from an EMBL/GenBank/DDBJ whole genome shotgun (WGS) entry which is preliminary data.</text>
</comment>
<evidence type="ECO:0000256" key="3">
    <source>
        <dbReference type="SAM" id="Phobius"/>
    </source>
</evidence>
<feature type="compositionally biased region" description="Basic and acidic residues" evidence="2">
    <location>
        <begin position="461"/>
        <end position="470"/>
    </location>
</feature>
<dbReference type="PANTHER" id="PTHR47497">
    <property type="entry name" value="TUMOR NECROSIS FACTOR RECEPTOR SUPERFAMILY MEMBER 8"/>
    <property type="match status" value="1"/>
</dbReference>
<dbReference type="PRINTS" id="PR01923">
    <property type="entry name" value="TNFACTORR8"/>
</dbReference>
<evidence type="ECO:0000313" key="7">
    <source>
        <dbReference type="Proteomes" id="UP001152836"/>
    </source>
</evidence>
<accession>A0AAV0ACI0</accession>